<dbReference type="Pfam" id="PF13561">
    <property type="entry name" value="adh_short_C2"/>
    <property type="match status" value="1"/>
</dbReference>
<accession>A0ABW1C3P0</accession>
<evidence type="ECO:0000256" key="3">
    <source>
        <dbReference type="SAM" id="MobiDB-lite"/>
    </source>
</evidence>
<protein>
    <submittedName>
        <fullName evidence="4">SDR family NAD(P)-dependent oxidoreductase</fullName>
        <ecNumber evidence="4">1.1.1.-</ecNumber>
    </submittedName>
</protein>
<feature type="region of interest" description="Disordered" evidence="3">
    <location>
        <begin position="49"/>
        <end position="116"/>
    </location>
</feature>
<dbReference type="PANTHER" id="PTHR24321:SF8">
    <property type="entry name" value="ESTRADIOL 17-BETA-DEHYDROGENASE 8-RELATED"/>
    <property type="match status" value="1"/>
</dbReference>
<dbReference type="Proteomes" id="UP001596096">
    <property type="component" value="Unassembled WGS sequence"/>
</dbReference>
<dbReference type="GO" id="GO:0016491">
    <property type="term" value="F:oxidoreductase activity"/>
    <property type="evidence" value="ECO:0007669"/>
    <property type="project" value="UniProtKB-KW"/>
</dbReference>
<dbReference type="RefSeq" id="WP_219545243.1">
    <property type="nucleotide sequence ID" value="NZ_JAHKRN010000014.1"/>
</dbReference>
<sequence>MTTFDDRVALVTGAGSGIGRAMALAFAAAGGRVVVCDIDEDRAARTAAEIHAASGAPSNTGDRSSGKTGAPDATPDNGPNGEAVGGAVAGPNGGPNGGVGEPNGGAVGGPNGGAVGGPNGGGGGGVAVAVAADVGDEGAVAALVESAISAYGRIDALFNNAGIIDDMALPADISPELWDRVLRVNLTGTFLVTRAVLPHMLRAGRGAIVNTASEAGVRGGAAGAAYTASKHGVVGMTRSVAWAYAKDGIRCNAILPGATLTGIADGATFDPTGAARLSPVLALGDQLARPEQMADAALFLASDAASFVNGAIVPVDGGWSAG</sequence>
<dbReference type="PROSITE" id="PS00061">
    <property type="entry name" value="ADH_SHORT"/>
    <property type="match status" value="1"/>
</dbReference>
<dbReference type="InterPro" id="IPR020904">
    <property type="entry name" value="Sc_DH/Rdtase_CS"/>
</dbReference>
<dbReference type="InterPro" id="IPR002347">
    <property type="entry name" value="SDR_fam"/>
</dbReference>
<organism evidence="4 5">
    <name type="scientific">Nonomuraea harbinensis</name>
    <dbReference type="NCBI Taxonomy" id="1286938"/>
    <lineage>
        <taxon>Bacteria</taxon>
        <taxon>Bacillati</taxon>
        <taxon>Actinomycetota</taxon>
        <taxon>Actinomycetes</taxon>
        <taxon>Streptosporangiales</taxon>
        <taxon>Streptosporangiaceae</taxon>
        <taxon>Nonomuraea</taxon>
    </lineage>
</organism>
<keyword evidence="5" id="KW-1185">Reference proteome</keyword>
<feature type="compositionally biased region" description="Gly residues" evidence="3">
    <location>
        <begin position="83"/>
        <end position="116"/>
    </location>
</feature>
<reference evidence="5" key="1">
    <citation type="journal article" date="2019" name="Int. J. Syst. Evol. Microbiol.">
        <title>The Global Catalogue of Microorganisms (GCM) 10K type strain sequencing project: providing services to taxonomists for standard genome sequencing and annotation.</title>
        <authorList>
            <consortium name="The Broad Institute Genomics Platform"/>
            <consortium name="The Broad Institute Genome Sequencing Center for Infectious Disease"/>
            <person name="Wu L."/>
            <person name="Ma J."/>
        </authorList>
    </citation>
    <scope>NUCLEOTIDE SEQUENCE [LARGE SCALE GENOMIC DNA]</scope>
    <source>
        <strain evidence="5">CGMCC 4.7106</strain>
    </source>
</reference>
<evidence type="ECO:0000256" key="1">
    <source>
        <dbReference type="ARBA" id="ARBA00006484"/>
    </source>
</evidence>
<proteinExistence type="inferred from homology"/>
<evidence type="ECO:0000256" key="2">
    <source>
        <dbReference type="ARBA" id="ARBA00023002"/>
    </source>
</evidence>
<evidence type="ECO:0000313" key="5">
    <source>
        <dbReference type="Proteomes" id="UP001596096"/>
    </source>
</evidence>
<dbReference type="PANTHER" id="PTHR24321">
    <property type="entry name" value="DEHYDROGENASES, SHORT CHAIN"/>
    <property type="match status" value="1"/>
</dbReference>
<name>A0ABW1C3P0_9ACTN</name>
<comment type="similarity">
    <text evidence="1">Belongs to the short-chain dehydrogenases/reductases (SDR) family.</text>
</comment>
<keyword evidence="2 4" id="KW-0560">Oxidoreductase</keyword>
<evidence type="ECO:0000313" key="4">
    <source>
        <dbReference type="EMBL" id="MFC5819498.1"/>
    </source>
</evidence>
<dbReference type="CDD" id="cd05233">
    <property type="entry name" value="SDR_c"/>
    <property type="match status" value="1"/>
</dbReference>
<feature type="compositionally biased region" description="Polar residues" evidence="3">
    <location>
        <begin position="56"/>
        <end position="67"/>
    </location>
</feature>
<dbReference type="EMBL" id="JBHSNW010000019">
    <property type="protein sequence ID" value="MFC5819498.1"/>
    <property type="molecule type" value="Genomic_DNA"/>
</dbReference>
<gene>
    <name evidence="4" type="ORF">ACFPUY_30735</name>
</gene>
<dbReference type="Pfam" id="PF00106">
    <property type="entry name" value="adh_short"/>
    <property type="match status" value="1"/>
</dbReference>
<dbReference type="EC" id="1.1.1.-" evidence="4"/>
<comment type="caution">
    <text evidence="4">The sequence shown here is derived from an EMBL/GenBank/DDBJ whole genome shotgun (WGS) entry which is preliminary data.</text>
</comment>